<reference evidence="1 2" key="1">
    <citation type="submission" date="2024-02" db="EMBL/GenBank/DDBJ databases">
        <authorList>
            <person name="Vignale AGUSTIN F."/>
            <person name="Sosa J E."/>
            <person name="Modenutti C."/>
        </authorList>
    </citation>
    <scope>NUCLEOTIDE SEQUENCE [LARGE SCALE GENOMIC DNA]</scope>
</reference>
<proteinExistence type="predicted"/>
<accession>A0ABC8T0R0</accession>
<keyword evidence="2" id="KW-1185">Reference proteome</keyword>
<protein>
    <submittedName>
        <fullName evidence="1">Uncharacterized protein</fullName>
    </submittedName>
</protein>
<gene>
    <name evidence="1" type="ORF">ILEXP_LOCUS29344</name>
</gene>
<comment type="caution">
    <text evidence="1">The sequence shown here is derived from an EMBL/GenBank/DDBJ whole genome shotgun (WGS) entry which is preliminary data.</text>
</comment>
<dbReference type="Proteomes" id="UP001642360">
    <property type="component" value="Unassembled WGS sequence"/>
</dbReference>
<dbReference type="EMBL" id="CAUOFW020003543">
    <property type="protein sequence ID" value="CAK9160572.1"/>
    <property type="molecule type" value="Genomic_DNA"/>
</dbReference>
<organism evidence="1 2">
    <name type="scientific">Ilex paraguariensis</name>
    <name type="common">yerba mate</name>
    <dbReference type="NCBI Taxonomy" id="185542"/>
    <lineage>
        <taxon>Eukaryota</taxon>
        <taxon>Viridiplantae</taxon>
        <taxon>Streptophyta</taxon>
        <taxon>Embryophyta</taxon>
        <taxon>Tracheophyta</taxon>
        <taxon>Spermatophyta</taxon>
        <taxon>Magnoliopsida</taxon>
        <taxon>eudicotyledons</taxon>
        <taxon>Gunneridae</taxon>
        <taxon>Pentapetalae</taxon>
        <taxon>asterids</taxon>
        <taxon>campanulids</taxon>
        <taxon>Aquifoliales</taxon>
        <taxon>Aquifoliaceae</taxon>
        <taxon>Ilex</taxon>
    </lineage>
</organism>
<evidence type="ECO:0000313" key="1">
    <source>
        <dbReference type="EMBL" id="CAK9160572.1"/>
    </source>
</evidence>
<evidence type="ECO:0000313" key="2">
    <source>
        <dbReference type="Proteomes" id="UP001642360"/>
    </source>
</evidence>
<sequence>MLKTRMFAWDLASSCVIDGPIAGARNYLLANKFAIRHCIDPCPLFDKIMEVFNDVSPEELIESVGSCSSSDLAHDIDIIELSD</sequence>
<name>A0ABC8T0R0_9AQUA</name>
<dbReference type="AlphaFoldDB" id="A0ABC8T0R0"/>